<dbReference type="PANTHER" id="PTHR23135">
    <property type="entry name" value="MUR LIGASE FAMILY MEMBER"/>
    <property type="match status" value="1"/>
</dbReference>
<keyword evidence="7" id="KW-0547">Nucleotide-binding</keyword>
<evidence type="ECO:0000256" key="6">
    <source>
        <dbReference type="ARBA" id="ARBA00023316"/>
    </source>
</evidence>
<evidence type="ECO:0000259" key="9">
    <source>
        <dbReference type="Pfam" id="PF01225"/>
    </source>
</evidence>
<evidence type="ECO:0000313" key="13">
    <source>
        <dbReference type="Proteomes" id="UP000326570"/>
    </source>
</evidence>
<comment type="cofactor">
    <cofactor evidence="7">
        <name>Mg(2+)</name>
        <dbReference type="ChEBI" id="CHEBI:18420"/>
    </cofactor>
</comment>
<comment type="catalytic activity">
    <reaction evidence="7">
        <text>UDP-N-acetyl-alpha-D-muramoyl-L-alanyl-D-glutamate + meso-2,6-diaminopimelate + ATP = UDP-N-acetyl-alpha-D-muramoyl-L-alanyl-gamma-D-glutamyl-meso-2,6-diaminopimelate + ADP + phosphate + H(+)</text>
        <dbReference type="Rhea" id="RHEA:23676"/>
        <dbReference type="ChEBI" id="CHEBI:15378"/>
        <dbReference type="ChEBI" id="CHEBI:30616"/>
        <dbReference type="ChEBI" id="CHEBI:43474"/>
        <dbReference type="ChEBI" id="CHEBI:57791"/>
        <dbReference type="ChEBI" id="CHEBI:83900"/>
        <dbReference type="ChEBI" id="CHEBI:83905"/>
        <dbReference type="ChEBI" id="CHEBI:456216"/>
        <dbReference type="EC" id="6.3.2.13"/>
    </reaction>
</comment>
<feature type="binding site" evidence="7">
    <location>
        <begin position="116"/>
        <end position="122"/>
    </location>
    <ligand>
        <name>ATP</name>
        <dbReference type="ChEBI" id="CHEBI:30616"/>
    </ligand>
</feature>
<dbReference type="SUPFAM" id="SSF53244">
    <property type="entry name" value="MurD-like peptide ligases, peptide-binding domain"/>
    <property type="match status" value="1"/>
</dbReference>
<keyword evidence="5 7" id="KW-0131">Cell cycle</keyword>
<evidence type="ECO:0000256" key="5">
    <source>
        <dbReference type="ARBA" id="ARBA00023306"/>
    </source>
</evidence>
<reference evidence="12 13" key="1">
    <citation type="submission" date="2019-09" db="EMBL/GenBank/DDBJ databases">
        <title>Genome sequence of Adhaeribacter sp. M2.</title>
        <authorList>
            <person name="Srinivasan S."/>
        </authorList>
    </citation>
    <scope>NUCLEOTIDE SEQUENCE [LARGE SCALE GENOMIC DNA]</scope>
    <source>
        <strain evidence="12 13">M2</strain>
    </source>
</reference>
<dbReference type="GO" id="GO:0008360">
    <property type="term" value="P:regulation of cell shape"/>
    <property type="evidence" value="ECO:0007669"/>
    <property type="project" value="UniProtKB-KW"/>
</dbReference>
<dbReference type="HAMAP" id="MF_00208">
    <property type="entry name" value="MurE"/>
    <property type="match status" value="1"/>
</dbReference>
<feature type="binding site" evidence="7">
    <location>
        <position position="193"/>
    </location>
    <ligand>
        <name>UDP-N-acetyl-alpha-D-muramoyl-L-alanyl-D-glutamate</name>
        <dbReference type="ChEBI" id="CHEBI:83900"/>
    </ligand>
</feature>
<evidence type="ECO:0000256" key="1">
    <source>
        <dbReference type="ARBA" id="ARBA00005898"/>
    </source>
</evidence>
<dbReference type="InterPro" id="IPR005761">
    <property type="entry name" value="UDP-N-AcMur-Glu-dNH2Pim_ligase"/>
</dbReference>
<dbReference type="GO" id="GO:0051301">
    <property type="term" value="P:cell division"/>
    <property type="evidence" value="ECO:0007669"/>
    <property type="project" value="UniProtKB-KW"/>
</dbReference>
<feature type="binding site" evidence="7">
    <location>
        <position position="383"/>
    </location>
    <ligand>
        <name>meso-2,6-diaminopimelate</name>
        <dbReference type="ChEBI" id="CHEBI:57791"/>
    </ligand>
</feature>
<dbReference type="GO" id="GO:0008765">
    <property type="term" value="F:UDP-N-acetylmuramoylalanyl-D-glutamate-2,6-diaminopimelate ligase activity"/>
    <property type="evidence" value="ECO:0007669"/>
    <property type="project" value="UniProtKB-UniRule"/>
</dbReference>
<protein>
    <recommendedName>
        <fullName evidence="7">UDP-N-acetylmuramoyl-L-alanyl-D-glutamate--2,6-diaminopimelate ligase</fullName>
        <ecNumber evidence="7">6.3.2.13</ecNumber>
    </recommendedName>
    <alternativeName>
        <fullName evidence="7">Meso-A2pm-adding enzyme</fullName>
    </alternativeName>
    <alternativeName>
        <fullName evidence="7">Meso-diaminopimelate-adding enzyme</fullName>
    </alternativeName>
    <alternativeName>
        <fullName evidence="7">UDP-MurNAc-L-Ala-D-Glu:meso-diaminopimelate ligase</fullName>
    </alternativeName>
    <alternativeName>
        <fullName evidence="7">UDP-MurNAc-tripeptide synthetase</fullName>
    </alternativeName>
    <alternativeName>
        <fullName evidence="7">UDP-N-acetylmuramyl-tripeptide synthetase</fullName>
    </alternativeName>
</protein>
<dbReference type="SUPFAM" id="SSF63418">
    <property type="entry name" value="MurE/MurF N-terminal domain"/>
    <property type="match status" value="1"/>
</dbReference>
<dbReference type="GO" id="GO:0005737">
    <property type="term" value="C:cytoplasm"/>
    <property type="evidence" value="ECO:0007669"/>
    <property type="project" value="UniProtKB-SubCell"/>
</dbReference>
<comment type="caution">
    <text evidence="12">The sequence shown here is derived from an EMBL/GenBank/DDBJ whole genome shotgun (WGS) entry which is preliminary data.</text>
</comment>
<dbReference type="AlphaFoldDB" id="A0A5N1IXP7"/>
<evidence type="ECO:0000256" key="8">
    <source>
        <dbReference type="RuleBase" id="RU004135"/>
    </source>
</evidence>
<dbReference type="InterPro" id="IPR036615">
    <property type="entry name" value="Mur_ligase_C_dom_sf"/>
</dbReference>
<dbReference type="Pfam" id="PF08245">
    <property type="entry name" value="Mur_ligase_M"/>
    <property type="match status" value="1"/>
</dbReference>
<keyword evidence="2 7" id="KW-0132">Cell division</keyword>
<dbReference type="Proteomes" id="UP000326570">
    <property type="component" value="Unassembled WGS sequence"/>
</dbReference>
<keyword evidence="13" id="KW-1185">Reference proteome</keyword>
<dbReference type="EC" id="6.3.2.13" evidence="7"/>
<comment type="pathway">
    <text evidence="7 8">Cell wall biogenesis; peptidoglycan biosynthesis.</text>
</comment>
<dbReference type="NCBIfam" id="NF001126">
    <property type="entry name" value="PRK00139.1-4"/>
    <property type="match status" value="1"/>
</dbReference>
<proteinExistence type="inferred from homology"/>
<evidence type="ECO:0000256" key="2">
    <source>
        <dbReference type="ARBA" id="ARBA00022618"/>
    </source>
</evidence>
<feature type="binding site" evidence="7">
    <location>
        <position position="460"/>
    </location>
    <ligand>
        <name>meso-2,6-diaminopimelate</name>
        <dbReference type="ChEBI" id="CHEBI:57791"/>
    </ligand>
</feature>
<feature type="binding site" evidence="7">
    <location>
        <position position="185"/>
    </location>
    <ligand>
        <name>UDP-N-acetyl-alpha-D-muramoyl-L-alanyl-D-glutamate</name>
        <dbReference type="ChEBI" id="CHEBI:83900"/>
    </ligand>
</feature>
<dbReference type="Gene3D" id="3.40.1190.10">
    <property type="entry name" value="Mur-like, catalytic domain"/>
    <property type="match status" value="1"/>
</dbReference>
<evidence type="ECO:0000256" key="4">
    <source>
        <dbReference type="ARBA" id="ARBA00022984"/>
    </source>
</evidence>
<dbReference type="SUPFAM" id="SSF53623">
    <property type="entry name" value="MurD-like peptide ligases, catalytic domain"/>
    <property type="match status" value="1"/>
</dbReference>
<keyword evidence="7" id="KW-0460">Magnesium</keyword>
<keyword evidence="7" id="KW-0963">Cytoplasm</keyword>
<keyword evidence="6 7" id="KW-0961">Cell wall biogenesis/degradation</keyword>
<feature type="binding site" evidence="7">
    <location>
        <begin position="407"/>
        <end position="410"/>
    </location>
    <ligand>
        <name>meso-2,6-diaminopimelate</name>
        <dbReference type="ChEBI" id="CHEBI:57791"/>
    </ligand>
</feature>
<keyword evidence="7" id="KW-0067">ATP-binding</keyword>
<feature type="short sequence motif" description="Meso-diaminopimelate recognition motif" evidence="7">
    <location>
        <begin position="407"/>
        <end position="410"/>
    </location>
</feature>
<evidence type="ECO:0000313" key="12">
    <source>
        <dbReference type="EMBL" id="KAA9338878.1"/>
    </source>
</evidence>
<comment type="similarity">
    <text evidence="1 7">Belongs to the MurCDEF family. MurE subfamily.</text>
</comment>
<dbReference type="RefSeq" id="WP_150903512.1">
    <property type="nucleotide sequence ID" value="NZ_VTWT01000004.1"/>
</dbReference>
<feature type="binding site" evidence="7">
    <location>
        <position position="464"/>
    </location>
    <ligand>
        <name>meso-2,6-diaminopimelate</name>
        <dbReference type="ChEBI" id="CHEBI:57791"/>
    </ligand>
</feature>
<dbReference type="GO" id="GO:0009252">
    <property type="term" value="P:peptidoglycan biosynthetic process"/>
    <property type="evidence" value="ECO:0007669"/>
    <property type="project" value="UniProtKB-UniRule"/>
</dbReference>
<dbReference type="Pfam" id="PF02875">
    <property type="entry name" value="Mur_ligase_C"/>
    <property type="match status" value="1"/>
</dbReference>
<sequence length="491" mass="53503">MPKLSELIKGNTEVIQVLGNAGTEIQSLTMDSRKATPGVAFFALRGVQADGHNFIPKAIAAGASAIICETLPENAEKLAENATLIQVKSSAAAMGLMASVFHGEPSRKLKLVGVTGTNGKTTCVTLLHKLFRELGYSVGLLSTVQNQINETVIPATHTTPDAISLNQLLADMVKAGCTHCFMEVSSHAVVQHRVTGLEFKGGIFTNITHDHLDYHGTFDEYIKAKKGFFDNLPKKAFALINADDKRGAVMLQNSKAEKHEYSLRKATEFKARLLDNSIQGLHLEIDGHEILFRLIGTFNAYNILAVYGAAVLLGEDKTEVLTVLSNLTSAAGRFDYLISNSHITGIVDYAHTPDALENVLSTIQQIRKPEQKVITVVGCGGNRDAAKRPVMADIACKFSDRIVLTSDNPRDEEPQEILNQMQQGVKPTDLKKTLSIVDRREAIKTAIALADANDIILVAGKGHETYQEVKGQRSPFDDKQVLREMFALMGK</sequence>
<evidence type="ECO:0000256" key="7">
    <source>
        <dbReference type="HAMAP-Rule" id="MF_00208"/>
    </source>
</evidence>
<dbReference type="GO" id="GO:0005524">
    <property type="term" value="F:ATP binding"/>
    <property type="evidence" value="ECO:0007669"/>
    <property type="project" value="UniProtKB-UniRule"/>
</dbReference>
<dbReference type="NCBIfam" id="TIGR01085">
    <property type="entry name" value="murE"/>
    <property type="match status" value="1"/>
</dbReference>
<feature type="binding site" evidence="7">
    <location>
        <position position="32"/>
    </location>
    <ligand>
        <name>UDP-N-acetyl-alpha-D-muramoyl-L-alanyl-D-glutamate</name>
        <dbReference type="ChEBI" id="CHEBI:83900"/>
    </ligand>
</feature>
<dbReference type="UniPathway" id="UPA00219"/>
<feature type="domain" description="Mur ligase N-terminal catalytic" evidence="9">
    <location>
        <begin position="24"/>
        <end position="101"/>
    </location>
</feature>
<dbReference type="InterPro" id="IPR004101">
    <property type="entry name" value="Mur_ligase_C"/>
</dbReference>
<accession>A0A5N1IXP7</accession>
<keyword evidence="4 7" id="KW-0573">Peptidoglycan synthesis</keyword>
<keyword evidence="7 12" id="KW-0436">Ligase</keyword>
<dbReference type="PANTHER" id="PTHR23135:SF4">
    <property type="entry name" value="UDP-N-ACETYLMURAMOYL-L-ALANYL-D-GLUTAMATE--2,6-DIAMINOPIMELATE LIGASE MURE HOMOLOG, CHLOROPLASTIC"/>
    <property type="match status" value="1"/>
</dbReference>
<name>A0A5N1IXP7_9BACT</name>
<gene>
    <name evidence="7" type="primary">murE</name>
    <name evidence="12" type="ORF">F0P94_08775</name>
</gene>
<evidence type="ECO:0000259" key="10">
    <source>
        <dbReference type="Pfam" id="PF02875"/>
    </source>
</evidence>
<dbReference type="Gene3D" id="3.40.1390.10">
    <property type="entry name" value="MurE/MurF, N-terminal domain"/>
    <property type="match status" value="1"/>
</dbReference>
<organism evidence="12 13">
    <name type="scientific">Adhaeribacter soli</name>
    <dbReference type="NCBI Taxonomy" id="2607655"/>
    <lineage>
        <taxon>Bacteria</taxon>
        <taxon>Pseudomonadati</taxon>
        <taxon>Bacteroidota</taxon>
        <taxon>Cytophagia</taxon>
        <taxon>Cytophagales</taxon>
        <taxon>Hymenobacteraceae</taxon>
        <taxon>Adhaeribacter</taxon>
    </lineage>
</organism>
<dbReference type="InterPro" id="IPR035911">
    <property type="entry name" value="MurE/MurF_N"/>
</dbReference>
<comment type="PTM">
    <text evidence="7">Carboxylation is probably crucial for Mg(2+) binding and, consequently, for the gamma-phosphate positioning of ATP.</text>
</comment>
<dbReference type="InterPro" id="IPR013221">
    <property type="entry name" value="Mur_ligase_cen"/>
</dbReference>
<comment type="function">
    <text evidence="7">Catalyzes the addition of meso-diaminopimelic acid to the nucleotide precursor UDP-N-acetylmuramoyl-L-alanyl-D-glutamate (UMAG) in the biosynthesis of bacterial cell-wall peptidoglycan.</text>
</comment>
<feature type="domain" description="Mur ligase central" evidence="11">
    <location>
        <begin position="114"/>
        <end position="310"/>
    </location>
</feature>
<feature type="binding site" evidence="7">
    <location>
        <begin position="158"/>
        <end position="159"/>
    </location>
    <ligand>
        <name>UDP-N-acetyl-alpha-D-muramoyl-L-alanyl-D-glutamate</name>
        <dbReference type="ChEBI" id="CHEBI:83900"/>
    </ligand>
</feature>
<dbReference type="GO" id="GO:0071555">
    <property type="term" value="P:cell wall organization"/>
    <property type="evidence" value="ECO:0007669"/>
    <property type="project" value="UniProtKB-KW"/>
</dbReference>
<dbReference type="Gene3D" id="3.90.190.20">
    <property type="entry name" value="Mur ligase, C-terminal domain"/>
    <property type="match status" value="1"/>
</dbReference>
<evidence type="ECO:0000256" key="3">
    <source>
        <dbReference type="ARBA" id="ARBA00022960"/>
    </source>
</evidence>
<comment type="caution">
    <text evidence="7">Lacks conserved residue(s) required for the propagation of feature annotation.</text>
</comment>
<feature type="modified residue" description="N6-carboxylysine" evidence="7">
    <location>
        <position position="225"/>
    </location>
</feature>
<dbReference type="GO" id="GO:0000287">
    <property type="term" value="F:magnesium ion binding"/>
    <property type="evidence" value="ECO:0007669"/>
    <property type="project" value="UniProtKB-UniRule"/>
</dbReference>
<keyword evidence="3 7" id="KW-0133">Cell shape</keyword>
<feature type="domain" description="Mur ligase C-terminal" evidence="10">
    <location>
        <begin position="332"/>
        <end position="462"/>
    </location>
</feature>
<dbReference type="EMBL" id="VTWT01000004">
    <property type="protein sequence ID" value="KAA9338878.1"/>
    <property type="molecule type" value="Genomic_DNA"/>
</dbReference>
<dbReference type="Pfam" id="PF01225">
    <property type="entry name" value="Mur_ligase"/>
    <property type="match status" value="1"/>
</dbReference>
<comment type="subcellular location">
    <subcellularLocation>
        <location evidence="7 8">Cytoplasm</location>
    </subcellularLocation>
</comment>
<evidence type="ECO:0000259" key="11">
    <source>
        <dbReference type="Pfam" id="PF08245"/>
    </source>
</evidence>
<dbReference type="InterPro" id="IPR000713">
    <property type="entry name" value="Mur_ligase_N"/>
</dbReference>
<dbReference type="InterPro" id="IPR036565">
    <property type="entry name" value="Mur-like_cat_sf"/>
</dbReference>
<feature type="binding site" evidence="7">
    <location>
        <position position="191"/>
    </location>
    <ligand>
        <name>UDP-N-acetyl-alpha-D-muramoyl-L-alanyl-D-glutamate</name>
        <dbReference type="ChEBI" id="CHEBI:83900"/>
    </ligand>
</feature>